<feature type="region of interest" description="Disordered" evidence="2">
    <location>
        <begin position="177"/>
        <end position="202"/>
    </location>
</feature>
<proteinExistence type="predicted"/>
<accession>A0A7Z0EP18</accession>
<dbReference type="Proteomes" id="UP000572051">
    <property type="component" value="Unassembled WGS sequence"/>
</dbReference>
<dbReference type="Gene3D" id="2.60.40.1240">
    <property type="match status" value="1"/>
</dbReference>
<name>A0A7Z0EP18_9ACTN</name>
<keyword evidence="3" id="KW-0812">Transmembrane</keyword>
<dbReference type="InterPro" id="IPR029050">
    <property type="entry name" value="Immunoprotect_excell_Ig-like"/>
</dbReference>
<feature type="transmembrane region" description="Helical" evidence="3">
    <location>
        <begin position="9"/>
        <end position="29"/>
    </location>
</feature>
<comment type="caution">
    <text evidence="4">The sequence shown here is derived from an EMBL/GenBank/DDBJ whole genome shotgun (WGS) entry which is preliminary data.</text>
</comment>
<reference evidence="4 5" key="1">
    <citation type="submission" date="2020-07" db="EMBL/GenBank/DDBJ databases">
        <title>Sequencing the genomes of 1000 actinobacteria strains.</title>
        <authorList>
            <person name="Klenk H.-P."/>
        </authorList>
    </citation>
    <scope>NUCLEOTIDE SEQUENCE [LARGE SCALE GENOMIC DNA]</scope>
    <source>
        <strain evidence="4 5">DSM 44442</strain>
    </source>
</reference>
<evidence type="ECO:0008006" key="6">
    <source>
        <dbReference type="Google" id="ProtNLM"/>
    </source>
</evidence>
<evidence type="ECO:0000256" key="1">
    <source>
        <dbReference type="ARBA" id="ARBA00022729"/>
    </source>
</evidence>
<gene>
    <name evidence="4" type="ORF">HNR10_003233</name>
</gene>
<keyword evidence="3" id="KW-0472">Membrane</keyword>
<organism evidence="4 5">
    <name type="scientific">Nocardiopsis aegyptia</name>
    <dbReference type="NCBI Taxonomy" id="220378"/>
    <lineage>
        <taxon>Bacteria</taxon>
        <taxon>Bacillati</taxon>
        <taxon>Actinomycetota</taxon>
        <taxon>Actinomycetes</taxon>
        <taxon>Streptosporangiales</taxon>
        <taxon>Nocardiopsidaceae</taxon>
        <taxon>Nocardiopsis</taxon>
    </lineage>
</organism>
<dbReference type="AlphaFoldDB" id="A0A7Z0EP18"/>
<keyword evidence="5" id="KW-1185">Reference proteome</keyword>
<dbReference type="RefSeq" id="WP_312889291.1">
    <property type="nucleotide sequence ID" value="NZ_JACCFS010000001.1"/>
</dbReference>
<evidence type="ECO:0000256" key="2">
    <source>
        <dbReference type="SAM" id="MobiDB-lite"/>
    </source>
</evidence>
<sequence>MSSPAVRRLWTILASVVLVVVIVALQRFVVPEQDQLDPIPTSGTADAAVATDDFTAEVVESGVSTALEAAGTEGTTEQVEANGVWVAVWVRVTAEHTTIDAMHAELRMDDGTIYSERGWFTDSLARADFSPGITVYGAFVFEVPQDRLDRPALLLTNATGLDRRLGAQADIDLALTDPAPSDEPIALLPPEVQMGDSADASE</sequence>
<evidence type="ECO:0000313" key="5">
    <source>
        <dbReference type="Proteomes" id="UP000572051"/>
    </source>
</evidence>
<dbReference type="EMBL" id="JACCFS010000001">
    <property type="protein sequence ID" value="NYJ35352.1"/>
    <property type="molecule type" value="Genomic_DNA"/>
</dbReference>
<protein>
    <recommendedName>
        <fullName evidence="6">DUF4352 domain-containing protein</fullName>
    </recommendedName>
</protein>
<keyword evidence="1" id="KW-0732">Signal</keyword>
<evidence type="ECO:0000313" key="4">
    <source>
        <dbReference type="EMBL" id="NYJ35352.1"/>
    </source>
</evidence>
<evidence type="ECO:0000256" key="3">
    <source>
        <dbReference type="SAM" id="Phobius"/>
    </source>
</evidence>
<keyword evidence="3" id="KW-1133">Transmembrane helix</keyword>